<dbReference type="Proteomes" id="UP000809440">
    <property type="component" value="Unassembled WGS sequence"/>
</dbReference>
<keyword evidence="3" id="KW-0963">Cytoplasm</keyword>
<evidence type="ECO:0000256" key="5">
    <source>
        <dbReference type="ARBA" id="ARBA00022840"/>
    </source>
</evidence>
<evidence type="ECO:0000256" key="2">
    <source>
        <dbReference type="ARBA" id="ARBA00022448"/>
    </source>
</evidence>
<dbReference type="Pfam" id="PF18269">
    <property type="entry name" value="T3SS_ATPase_C"/>
    <property type="match status" value="1"/>
</dbReference>
<dbReference type="InterPro" id="IPR050053">
    <property type="entry name" value="ATPase_alpha/beta_chains"/>
</dbReference>
<dbReference type="AlphaFoldDB" id="A0A9Q2PA19"/>
<dbReference type="OrthoDB" id="9801639at2"/>
<dbReference type="SMART" id="SM00382">
    <property type="entry name" value="AAA"/>
    <property type="match status" value="1"/>
</dbReference>
<feature type="domain" description="AAA+ ATPase" evidence="8">
    <location>
        <begin position="159"/>
        <end position="342"/>
    </location>
</feature>
<evidence type="ECO:0000256" key="6">
    <source>
        <dbReference type="ARBA" id="ARBA00022927"/>
    </source>
</evidence>
<evidence type="ECO:0000256" key="7">
    <source>
        <dbReference type="ARBA" id="ARBA00022967"/>
    </source>
</evidence>
<evidence type="ECO:0000256" key="4">
    <source>
        <dbReference type="ARBA" id="ARBA00022741"/>
    </source>
</evidence>
<dbReference type="GO" id="GO:0005737">
    <property type="term" value="C:cytoplasm"/>
    <property type="evidence" value="ECO:0007669"/>
    <property type="project" value="UniProtKB-SubCell"/>
</dbReference>
<dbReference type="GO" id="GO:0005524">
    <property type="term" value="F:ATP binding"/>
    <property type="evidence" value="ECO:0007669"/>
    <property type="project" value="UniProtKB-KW"/>
</dbReference>
<keyword evidence="6" id="KW-0653">Protein transport</keyword>
<dbReference type="GO" id="GO:0030257">
    <property type="term" value="C:type III protein secretion system complex"/>
    <property type="evidence" value="ECO:0007669"/>
    <property type="project" value="InterPro"/>
</dbReference>
<keyword evidence="4" id="KW-0547">Nucleotide-binding</keyword>
<evidence type="ECO:0000256" key="1">
    <source>
        <dbReference type="ARBA" id="ARBA00004496"/>
    </source>
</evidence>
<dbReference type="PANTHER" id="PTHR15184">
    <property type="entry name" value="ATP SYNTHASE"/>
    <property type="match status" value="1"/>
</dbReference>
<proteinExistence type="predicted"/>
<accession>A0A9Q2PA19</accession>
<keyword evidence="2" id="KW-0813">Transport</keyword>
<dbReference type="InterPro" id="IPR027417">
    <property type="entry name" value="P-loop_NTPase"/>
</dbReference>
<dbReference type="Pfam" id="PF00006">
    <property type="entry name" value="ATP-synt_ab"/>
    <property type="match status" value="1"/>
</dbReference>
<dbReference type="GO" id="GO:0030254">
    <property type="term" value="P:protein secretion by the type III secretion system"/>
    <property type="evidence" value="ECO:0007669"/>
    <property type="project" value="InterPro"/>
</dbReference>
<dbReference type="PANTHER" id="PTHR15184:SF9">
    <property type="entry name" value="SPI-1 TYPE 3 SECRETION SYSTEM ATPASE"/>
    <property type="match status" value="1"/>
</dbReference>
<dbReference type="InterPro" id="IPR005714">
    <property type="entry name" value="ATPase_T3SS_FliI/YscN"/>
</dbReference>
<keyword evidence="7" id="KW-1278">Translocase</keyword>
<evidence type="ECO:0000313" key="10">
    <source>
        <dbReference type="EMBL" id="MBM2417397.1"/>
    </source>
</evidence>
<evidence type="ECO:0000259" key="8">
    <source>
        <dbReference type="SMART" id="SM00382"/>
    </source>
</evidence>
<evidence type="ECO:0000313" key="11">
    <source>
        <dbReference type="Proteomes" id="UP000755667"/>
    </source>
</evidence>
<evidence type="ECO:0000313" key="9">
    <source>
        <dbReference type="EMBL" id="MBM2412729.1"/>
    </source>
</evidence>
<comment type="caution">
    <text evidence="9">The sequence shown here is derived from an EMBL/GenBank/DDBJ whole genome shotgun (WGS) entry which is preliminary data.</text>
</comment>
<evidence type="ECO:0000256" key="3">
    <source>
        <dbReference type="ARBA" id="ARBA00022490"/>
    </source>
</evidence>
<keyword evidence="12" id="KW-1185">Reference proteome</keyword>
<dbReference type="SUPFAM" id="SSF52540">
    <property type="entry name" value="P-loop containing nucleoside triphosphate hydrolases"/>
    <property type="match status" value="1"/>
</dbReference>
<gene>
    <name evidence="9" type="ORF">JQX41_10475</name>
    <name evidence="10" type="ORF">JQX48_10480</name>
</gene>
<dbReference type="EMBL" id="JAFBXE010000006">
    <property type="protein sequence ID" value="MBM2412729.1"/>
    <property type="molecule type" value="Genomic_DNA"/>
</dbReference>
<organism evidence="9 11">
    <name type="scientific">Marivita cryptomonadis</name>
    <dbReference type="NCBI Taxonomy" id="505252"/>
    <lineage>
        <taxon>Bacteria</taxon>
        <taxon>Pseudomonadati</taxon>
        <taxon>Pseudomonadota</taxon>
        <taxon>Alphaproteobacteria</taxon>
        <taxon>Rhodobacterales</taxon>
        <taxon>Roseobacteraceae</taxon>
        <taxon>Marivita</taxon>
    </lineage>
</organism>
<dbReference type="GO" id="GO:0046933">
    <property type="term" value="F:proton-transporting ATP synthase activity, rotational mechanism"/>
    <property type="evidence" value="ECO:0007669"/>
    <property type="project" value="TreeGrafter"/>
</dbReference>
<dbReference type="InterPro" id="IPR040627">
    <property type="entry name" value="T3SS_ATPase_C"/>
</dbReference>
<dbReference type="InterPro" id="IPR000194">
    <property type="entry name" value="ATPase_F1/V1/A1_a/bsu_nucl-bd"/>
</dbReference>
<comment type="subcellular location">
    <subcellularLocation>
        <location evidence="1">Cytoplasm</location>
    </subcellularLocation>
</comment>
<dbReference type="Proteomes" id="UP000755667">
    <property type="component" value="Unassembled WGS sequence"/>
</dbReference>
<protein>
    <submittedName>
        <fullName evidence="9">FliI/YscN family ATPase</fullName>
    </submittedName>
</protein>
<dbReference type="NCBIfam" id="TIGR01026">
    <property type="entry name" value="fliI_yscN"/>
    <property type="match status" value="1"/>
</dbReference>
<evidence type="ECO:0000313" key="12">
    <source>
        <dbReference type="Proteomes" id="UP000809440"/>
    </source>
</evidence>
<dbReference type="InterPro" id="IPR003593">
    <property type="entry name" value="AAA+_ATPase"/>
</dbReference>
<dbReference type="EMBL" id="JAFBXF010000006">
    <property type="protein sequence ID" value="MBM2417397.1"/>
    <property type="molecule type" value="Genomic_DNA"/>
</dbReference>
<sequence length="444" mass="47398">MQAPAFESLKSKVAEISHSQAVGRVVSTDGHTIEVSGLEKDGRMGDRVRLIRSDGSALMGDILRLNNTGVTVLPDTSLRQVALSNRVTLCGQVRIAPHASWLGRVIDPYGKPLDGSSLVPGPTAFDLENEPPSAMSRKPMGPRLRTGFHLLNTMLPIARGQRLGIFAGSGVGKSTLLADLVRSMEADVIVLALVGERGREITEFTQNVLGAQDHERAIVIAATADSAPTARLRCPLTAMRIAEYFRDAGLQVLLFVDSITRFAEAHREVAVSAGEFPSLRGFPPSTPSRVTKLAERAGPGPHGAGDITAIFTVLVAASDLNEPVADMLRGVLDGHVVLDRKLADQGKFPAISTLDSVSRSLPSAADAAENDLIARSRHLLARYHEASALIEAGLYTGGGDPELDQAIAFQNFFSEFIKTRTDGTIQDSFGALRLCLLRSGALKD</sequence>
<keyword evidence="5" id="KW-0067">ATP-binding</keyword>
<dbReference type="GO" id="GO:0016887">
    <property type="term" value="F:ATP hydrolysis activity"/>
    <property type="evidence" value="ECO:0007669"/>
    <property type="project" value="InterPro"/>
</dbReference>
<name>A0A9Q2PA19_9RHOB</name>
<reference evidence="9 12" key="1">
    <citation type="submission" date="2021-01" db="EMBL/GenBank/DDBJ databases">
        <title>Diatom-associated Roseobacters Show Island Model of Population Structure.</title>
        <authorList>
            <person name="Qu L."/>
            <person name="Feng X."/>
            <person name="Chen Y."/>
            <person name="Li L."/>
            <person name="Wang X."/>
            <person name="Hu Z."/>
            <person name="Wang H."/>
            <person name="Luo H."/>
        </authorList>
    </citation>
    <scope>NUCLEOTIDE SEQUENCE</scope>
    <source>
        <strain evidence="10 12">CC28-63</strain>
        <strain evidence="9">CC28-69</strain>
    </source>
</reference>
<dbReference type="Gene3D" id="3.40.50.12240">
    <property type="match status" value="1"/>
</dbReference>